<evidence type="ECO:0000313" key="1">
    <source>
        <dbReference type="EMBL" id="KAL1272496.1"/>
    </source>
</evidence>
<reference evidence="1 2" key="1">
    <citation type="submission" date="2023-09" db="EMBL/GenBank/DDBJ databases">
        <authorList>
            <person name="Wang M."/>
        </authorList>
    </citation>
    <scope>NUCLEOTIDE SEQUENCE [LARGE SCALE GENOMIC DNA]</scope>
    <source>
        <strain evidence="1">GT-2023</strain>
        <tissue evidence="1">Liver</tissue>
    </source>
</reference>
<comment type="caution">
    <text evidence="1">The sequence shown here is derived from an EMBL/GenBank/DDBJ whole genome shotgun (WGS) entry which is preliminary data.</text>
</comment>
<dbReference type="Proteomes" id="UP001558613">
    <property type="component" value="Unassembled WGS sequence"/>
</dbReference>
<keyword evidence="2" id="KW-1185">Reference proteome</keyword>
<organism evidence="1 2">
    <name type="scientific">Cirrhinus molitorella</name>
    <name type="common">mud carp</name>
    <dbReference type="NCBI Taxonomy" id="172907"/>
    <lineage>
        <taxon>Eukaryota</taxon>
        <taxon>Metazoa</taxon>
        <taxon>Chordata</taxon>
        <taxon>Craniata</taxon>
        <taxon>Vertebrata</taxon>
        <taxon>Euteleostomi</taxon>
        <taxon>Actinopterygii</taxon>
        <taxon>Neopterygii</taxon>
        <taxon>Teleostei</taxon>
        <taxon>Ostariophysi</taxon>
        <taxon>Cypriniformes</taxon>
        <taxon>Cyprinidae</taxon>
        <taxon>Labeoninae</taxon>
        <taxon>Labeonini</taxon>
        <taxon>Cirrhinus</taxon>
    </lineage>
</organism>
<proteinExistence type="predicted"/>
<dbReference type="EMBL" id="JAYMGO010000006">
    <property type="protein sequence ID" value="KAL1272496.1"/>
    <property type="molecule type" value="Genomic_DNA"/>
</dbReference>
<accession>A0ABR3N6T1</accession>
<name>A0ABR3N6T1_9TELE</name>
<protein>
    <submittedName>
        <fullName evidence="1">Uncharacterized protein</fullName>
    </submittedName>
</protein>
<gene>
    <name evidence="1" type="ORF">QQF64_028358</name>
</gene>
<sequence length="140" mass="15695">MPYSSLYASAYITSSETHSKCWCIYHLDMLEGIDQGPVNEIEERRKRKRKNGCDPLGSAQNNVRKKHSYEVHQPSFCLCGHNGSFILRALKKDMLGTGRAPSVQHRHSGALSVLSVWQSAHAIKQHSLPAKTCLCPSFNQ</sequence>
<evidence type="ECO:0000313" key="2">
    <source>
        <dbReference type="Proteomes" id="UP001558613"/>
    </source>
</evidence>